<comment type="catalytic activity">
    <reaction evidence="7">
        <text>cob(II)yrinate + 2 L-glutamine + 2 ATP + 2 H2O = cob(II)yrinate a,c diamide + 2 L-glutamate + 2 ADP + 2 phosphate + 2 H(+)</text>
        <dbReference type="Rhea" id="RHEA:26289"/>
        <dbReference type="ChEBI" id="CHEBI:15377"/>
        <dbReference type="ChEBI" id="CHEBI:15378"/>
        <dbReference type="ChEBI" id="CHEBI:29985"/>
        <dbReference type="ChEBI" id="CHEBI:30616"/>
        <dbReference type="ChEBI" id="CHEBI:43474"/>
        <dbReference type="ChEBI" id="CHEBI:58359"/>
        <dbReference type="ChEBI" id="CHEBI:58537"/>
        <dbReference type="ChEBI" id="CHEBI:58894"/>
        <dbReference type="ChEBI" id="CHEBI:456216"/>
        <dbReference type="EC" id="6.3.5.11"/>
    </reaction>
</comment>
<evidence type="ECO:0000256" key="3">
    <source>
        <dbReference type="ARBA" id="ARBA00022741"/>
    </source>
</evidence>
<evidence type="ECO:0000256" key="6">
    <source>
        <dbReference type="ARBA" id="ARBA00022962"/>
    </source>
</evidence>
<comment type="cofactor">
    <cofactor evidence="1 7">
        <name>Mg(2+)</name>
        <dbReference type="ChEBI" id="CHEBI:18420"/>
    </cofactor>
</comment>
<comment type="miscellaneous">
    <text evidence="7">The a and c carboxylates of cobyrinate are activated for nucleophilic attack via formation of a phosphorylated intermediate by ATP. CbiA catalyzes first the amidation of the c-carboxylate, and then that of the a-carboxylate.</text>
</comment>
<dbReference type="PROSITE" id="PS51274">
    <property type="entry name" value="GATASE_COBBQ"/>
    <property type="match status" value="1"/>
</dbReference>
<dbReference type="InterPro" id="IPR004484">
    <property type="entry name" value="CbiA/CobB_synth"/>
</dbReference>
<dbReference type="InterPro" id="IPR029062">
    <property type="entry name" value="Class_I_gatase-like"/>
</dbReference>
<keyword evidence="11" id="KW-1185">Reference proteome</keyword>
<dbReference type="CDD" id="cd03130">
    <property type="entry name" value="GATase1_CobB"/>
    <property type="match status" value="1"/>
</dbReference>
<dbReference type="PANTHER" id="PTHR43873:SF1">
    <property type="entry name" value="COBYRINATE A,C-DIAMIDE SYNTHASE"/>
    <property type="match status" value="1"/>
</dbReference>
<keyword evidence="4 7" id="KW-0067">ATP-binding</keyword>
<dbReference type="GO" id="GO:0005524">
    <property type="term" value="F:ATP binding"/>
    <property type="evidence" value="ECO:0007669"/>
    <property type="project" value="UniProtKB-UniRule"/>
</dbReference>
<keyword evidence="5 7" id="KW-0460">Magnesium</keyword>
<evidence type="ECO:0000256" key="1">
    <source>
        <dbReference type="ARBA" id="ARBA00001946"/>
    </source>
</evidence>
<dbReference type="SUPFAM" id="SSF52317">
    <property type="entry name" value="Class I glutamine amidotransferase-like"/>
    <property type="match status" value="1"/>
</dbReference>
<feature type="domain" description="CobQ/CobB/MinD/ParA nucleotide binding" evidence="8">
    <location>
        <begin position="7"/>
        <end position="193"/>
    </location>
</feature>
<evidence type="ECO:0000256" key="7">
    <source>
        <dbReference type="HAMAP-Rule" id="MF_00027"/>
    </source>
</evidence>
<dbReference type="NCBIfam" id="TIGR00379">
    <property type="entry name" value="cobB"/>
    <property type="match status" value="1"/>
</dbReference>
<feature type="site" description="Increases nucleophilicity of active site Cys" evidence="7">
    <location>
        <position position="438"/>
    </location>
</feature>
<dbReference type="STRING" id="872965.SE16_07985"/>
<accession>A0A0M8K8R8</accession>
<dbReference type="SUPFAM" id="SSF52540">
    <property type="entry name" value="P-loop containing nucleoside triphosphate hydrolases"/>
    <property type="match status" value="1"/>
</dbReference>
<dbReference type="InParanoid" id="A0A0M8K8R8"/>
<keyword evidence="3 7" id="KW-0547">Nucleotide-binding</keyword>
<evidence type="ECO:0000259" key="9">
    <source>
        <dbReference type="Pfam" id="PF07685"/>
    </source>
</evidence>
<dbReference type="UniPathway" id="UPA00148">
    <property type="reaction ID" value="UER00231"/>
</dbReference>
<evidence type="ECO:0000256" key="4">
    <source>
        <dbReference type="ARBA" id="ARBA00022840"/>
    </source>
</evidence>
<dbReference type="AlphaFoldDB" id="A0A0M8K8R8"/>
<reference evidence="11" key="2">
    <citation type="submission" date="2015-08" db="EMBL/GenBank/DDBJ databases">
        <title>Draft Genome Sequence of a Heterotrophic Facultative Anaerobic Bacterium Ardenticatena maritima Strain 110S.</title>
        <authorList>
            <person name="Kawaichi S."/>
            <person name="Yoshida T."/>
            <person name="Sako Y."/>
            <person name="Nakamura R."/>
        </authorList>
    </citation>
    <scope>NUCLEOTIDE SEQUENCE [LARGE SCALE GENOMIC DNA]</scope>
    <source>
        <strain evidence="11">110S</strain>
    </source>
</reference>
<dbReference type="Proteomes" id="UP000037784">
    <property type="component" value="Unassembled WGS sequence"/>
</dbReference>
<dbReference type="CDD" id="cd05388">
    <property type="entry name" value="CobB_N"/>
    <property type="match status" value="1"/>
</dbReference>
<dbReference type="Pfam" id="PF07685">
    <property type="entry name" value="GATase_3"/>
    <property type="match status" value="1"/>
</dbReference>
<dbReference type="InterPro" id="IPR011698">
    <property type="entry name" value="GATase_3"/>
</dbReference>
<dbReference type="GO" id="GO:0009236">
    <property type="term" value="P:cobalamin biosynthetic process"/>
    <property type="evidence" value="ECO:0007669"/>
    <property type="project" value="UniProtKB-UniRule"/>
</dbReference>
<dbReference type="EC" id="6.3.5.11" evidence="7"/>
<feature type="domain" description="CobB/CobQ-like glutamine amidotransferase" evidence="9">
    <location>
        <begin position="250"/>
        <end position="443"/>
    </location>
</feature>
<organism evidence="10 11">
    <name type="scientific">Ardenticatena maritima</name>
    <dbReference type="NCBI Taxonomy" id="872965"/>
    <lineage>
        <taxon>Bacteria</taxon>
        <taxon>Bacillati</taxon>
        <taxon>Chloroflexota</taxon>
        <taxon>Ardenticatenia</taxon>
        <taxon>Ardenticatenales</taxon>
        <taxon>Ardenticatenaceae</taxon>
        <taxon>Ardenticatena</taxon>
    </lineage>
</organism>
<dbReference type="PANTHER" id="PTHR43873">
    <property type="entry name" value="COBYRINATE A,C-DIAMIDE SYNTHASE"/>
    <property type="match status" value="1"/>
</dbReference>
<reference evidence="10 11" key="1">
    <citation type="journal article" date="2015" name="Genome Announc.">
        <title>Draft Genome Sequence of a Heterotrophic Facultative Anaerobic Thermophilic Bacterium, Ardenticatena maritima Strain 110ST.</title>
        <authorList>
            <person name="Kawaichi S."/>
            <person name="Yoshida T."/>
            <person name="Sako Y."/>
            <person name="Nakamura R."/>
        </authorList>
    </citation>
    <scope>NUCLEOTIDE SEQUENCE [LARGE SCALE GENOMIC DNA]</scope>
    <source>
        <strain evidence="10 11">110S</strain>
    </source>
</reference>
<keyword evidence="7" id="KW-0169">Cobalamin biosynthesis</keyword>
<keyword evidence="6 7" id="KW-0315">Glutamine amidotransferase</keyword>
<dbReference type="Gene3D" id="3.40.50.300">
    <property type="entry name" value="P-loop containing nucleotide triphosphate hydrolases"/>
    <property type="match status" value="2"/>
</dbReference>
<gene>
    <name evidence="10" type="primary">cobB-cbiA</name>
    <name evidence="7" type="synonym">cbiA</name>
    <name evidence="10" type="ORF">ARMA_1019</name>
</gene>
<dbReference type="InterPro" id="IPR002586">
    <property type="entry name" value="CobQ/CobB/MinD/ParA_Nub-bd_dom"/>
</dbReference>
<dbReference type="HAMAP" id="MF_00027">
    <property type="entry name" value="CobB_CbiA"/>
    <property type="match status" value="1"/>
</dbReference>
<dbReference type="EMBL" id="BBZA01000067">
    <property type="protein sequence ID" value="GAP62596.1"/>
    <property type="molecule type" value="Genomic_DNA"/>
</dbReference>
<evidence type="ECO:0000256" key="2">
    <source>
        <dbReference type="ARBA" id="ARBA00022598"/>
    </source>
</evidence>
<proteinExistence type="inferred from homology"/>
<evidence type="ECO:0000256" key="5">
    <source>
        <dbReference type="ARBA" id="ARBA00022842"/>
    </source>
</evidence>
<name>A0A0M8K8R8_9CHLR</name>
<sequence length="448" mass="48127">MMTIPRLVVAGAHSGVGKTTLATGLMAALARRGLAVQPFKVGPDYIDPTYHTLATGRASRNLDTWMVSPERVAALFGRAARDADIAVIEGVMGVFDGYGYEDDRGSTAEVARLLRAPVVLVLDVARVARSAAAMAHGFATFAPDLPLAGFILNRVGSAAHGDGVRRAVEQATGLPVLGVVPREASAQVPSRHLGLVPTVEPGAWAAFVHAAADLVERTCDVAALLALAHAAPPLCGAASLPPPRPCAFRRIGVARDEAFSFYYEDNLDVWRDAGVEIVPFSPLRDRALPSDVDALYIGGGFPELYAEALADNAALRADVRAAHAADVPLYAECGGFMYLMQAIITQEGRAFPMVGLVPGNAVMQARRERLGYVEVEPARPHWVARDGVRLRGHVFHWSRWEGFTPSRETAAWVVLPRRGGDVLPEGYRRGRLVASYVHVHWAGEWWGA</sequence>
<evidence type="ECO:0000259" key="8">
    <source>
        <dbReference type="Pfam" id="PF01656"/>
    </source>
</evidence>
<dbReference type="GO" id="GO:0042242">
    <property type="term" value="F:cobyrinic acid a,c-diamide synthase activity"/>
    <property type="evidence" value="ECO:0007669"/>
    <property type="project" value="UniProtKB-UniRule"/>
</dbReference>
<evidence type="ECO:0000313" key="10">
    <source>
        <dbReference type="EMBL" id="GAP62596.1"/>
    </source>
</evidence>
<dbReference type="Gene3D" id="3.40.50.880">
    <property type="match status" value="1"/>
</dbReference>
<protein>
    <recommendedName>
        <fullName evidence="7">Cobyrinate a,c-diamide synthase</fullName>
        <ecNumber evidence="7">6.3.5.11</ecNumber>
    </recommendedName>
    <alternativeName>
        <fullName evidence="7">Cobyrinic acid a,c-diamide synthetase</fullName>
    </alternativeName>
</protein>
<comment type="caution">
    <text evidence="10">The sequence shown here is derived from an EMBL/GenBank/DDBJ whole genome shotgun (WGS) entry which is preliminary data.</text>
</comment>
<dbReference type="NCBIfam" id="NF002204">
    <property type="entry name" value="PRK01077.1"/>
    <property type="match status" value="1"/>
</dbReference>
<comment type="pathway">
    <text evidence="7">Cofactor biosynthesis; adenosylcobalamin biosynthesis; cob(II)yrinate a,c-diamide from sirohydrochlorin (anaerobic route): step 10/10.</text>
</comment>
<dbReference type="InterPro" id="IPR027417">
    <property type="entry name" value="P-loop_NTPase"/>
</dbReference>
<evidence type="ECO:0000313" key="11">
    <source>
        <dbReference type="Proteomes" id="UP000037784"/>
    </source>
</evidence>
<keyword evidence="2 7" id="KW-0436">Ligase</keyword>
<dbReference type="Pfam" id="PF01656">
    <property type="entry name" value="CbiA"/>
    <property type="match status" value="1"/>
</dbReference>
<comment type="domain">
    <text evidence="7">Comprises of two domains. The C-terminal domain contains the binding site for glutamine and catalyzes the hydrolysis of this substrate to glutamate and ammonia. The N-terminal domain is anticipated to bind ATP and cobyrinate and catalyzes the ultimate synthesis of the diamide product. The ammonia produced via the glutaminase domain is probably translocated to the adjacent domain via a molecular tunnel, where it reacts with an activated intermediate.</text>
</comment>
<comment type="function">
    <text evidence="7">Catalyzes the ATP-dependent amidation of the two carboxylate groups at positions a and c of cobyrinate, using either L-glutamine or ammonia as the nitrogen source.</text>
</comment>
<comment type="similarity">
    <text evidence="7">Belongs to the CobB/CbiA family.</text>
</comment>
<feature type="active site" description="Nucleophile" evidence="7">
    <location>
        <position position="333"/>
    </location>
</feature>